<organism evidence="2 3">
    <name type="scientific">Massilia terrae</name>
    <dbReference type="NCBI Taxonomy" id="1811224"/>
    <lineage>
        <taxon>Bacteria</taxon>
        <taxon>Pseudomonadati</taxon>
        <taxon>Pseudomonadota</taxon>
        <taxon>Betaproteobacteria</taxon>
        <taxon>Burkholderiales</taxon>
        <taxon>Oxalobacteraceae</taxon>
        <taxon>Telluria group</taxon>
        <taxon>Massilia</taxon>
    </lineage>
</organism>
<evidence type="ECO:0000313" key="3">
    <source>
        <dbReference type="Proteomes" id="UP001204621"/>
    </source>
</evidence>
<sequence>MTIKLVYPSTDELQAYLDDGITYSNNDQPHKGKMCFGRTPVQPHIDRKDAPRDKIPVG</sequence>
<protein>
    <submittedName>
        <fullName evidence="2">Uncharacterized protein</fullName>
    </submittedName>
</protein>
<evidence type="ECO:0000313" key="2">
    <source>
        <dbReference type="EMBL" id="MCS0660767.1"/>
    </source>
</evidence>
<dbReference type="Proteomes" id="UP001204621">
    <property type="component" value="Unassembled WGS sequence"/>
</dbReference>
<proteinExistence type="predicted"/>
<feature type="compositionally biased region" description="Basic and acidic residues" evidence="1">
    <location>
        <begin position="44"/>
        <end position="58"/>
    </location>
</feature>
<gene>
    <name evidence="2" type="ORF">NX778_22090</name>
</gene>
<evidence type="ECO:0000256" key="1">
    <source>
        <dbReference type="SAM" id="MobiDB-lite"/>
    </source>
</evidence>
<reference evidence="2 3" key="1">
    <citation type="submission" date="2022-08" db="EMBL/GenBank/DDBJ databases">
        <title>Reclassification of Massilia species as members of the genera Telluria, Duganella, Pseudoduganella, Mokoshia gen. nov. and Zemynaea gen. nov. using orthogonal and non-orthogonal genome-based approaches.</title>
        <authorList>
            <person name="Bowman J.P."/>
        </authorList>
    </citation>
    <scope>NUCLEOTIDE SEQUENCE [LARGE SCALE GENOMIC DNA]</scope>
    <source>
        <strain evidence="2 3">JCM 31606</strain>
    </source>
</reference>
<dbReference type="RefSeq" id="WP_258813965.1">
    <property type="nucleotide sequence ID" value="NZ_JANUGU010000010.1"/>
</dbReference>
<accession>A0ABT2D3I4</accession>
<keyword evidence="3" id="KW-1185">Reference proteome</keyword>
<comment type="caution">
    <text evidence="2">The sequence shown here is derived from an EMBL/GenBank/DDBJ whole genome shotgun (WGS) entry which is preliminary data.</text>
</comment>
<feature type="region of interest" description="Disordered" evidence="1">
    <location>
        <begin position="37"/>
        <end position="58"/>
    </location>
</feature>
<dbReference type="EMBL" id="JANUGU010000010">
    <property type="protein sequence ID" value="MCS0660767.1"/>
    <property type="molecule type" value="Genomic_DNA"/>
</dbReference>
<name>A0ABT2D3I4_9BURK</name>